<keyword evidence="5 8" id="KW-0472">Membrane</keyword>
<dbReference type="InterPro" id="IPR020846">
    <property type="entry name" value="MFS_dom"/>
</dbReference>
<protein>
    <recommendedName>
        <fullName evidence="9">Major facilitator superfamily (MFS) profile domain-containing protein</fullName>
    </recommendedName>
</protein>
<keyword evidence="4 8" id="KW-1133">Transmembrane helix</keyword>
<evidence type="ECO:0000259" key="9">
    <source>
        <dbReference type="PROSITE" id="PS50850"/>
    </source>
</evidence>
<feature type="transmembrane region" description="Helical" evidence="8">
    <location>
        <begin position="108"/>
        <end position="126"/>
    </location>
</feature>
<dbReference type="Pfam" id="PF07690">
    <property type="entry name" value="MFS_1"/>
    <property type="match status" value="1"/>
</dbReference>
<proteinExistence type="inferred from homology"/>
<dbReference type="PANTHER" id="PTHR23505:SF52">
    <property type="entry name" value="MAJOR FACILITATOR SUPERFAMILY PROTEIN"/>
    <property type="match status" value="1"/>
</dbReference>
<evidence type="ECO:0000256" key="3">
    <source>
        <dbReference type="ARBA" id="ARBA00022692"/>
    </source>
</evidence>
<evidence type="ECO:0000256" key="5">
    <source>
        <dbReference type="ARBA" id="ARBA00023136"/>
    </source>
</evidence>
<dbReference type="Gene3D" id="1.20.1250.20">
    <property type="entry name" value="MFS general substrate transporter like domains"/>
    <property type="match status" value="2"/>
</dbReference>
<feature type="transmembrane region" description="Helical" evidence="8">
    <location>
        <begin position="327"/>
        <end position="346"/>
    </location>
</feature>
<feature type="transmembrane region" description="Helical" evidence="8">
    <location>
        <begin position="79"/>
        <end position="101"/>
    </location>
</feature>
<sequence length="520" mass="56495">MLLRWWRDERMRSLMLVCLASILEKADEALLPSVYREIGLALNASPAALGSLTLVRSLTQALCAPLAGYLAHHYNRASIIAWGGVMWAVATFFVGISGTFFEVALSRALNGIGLAVVVPSIQSMVADATDETNRGKGFGWLQLTGSLGGILGGLVAVLMADTVIFGVDGWRMSFHLVAFLCLIVSFLVYSYAVDPLFVESDSMSTKDLTFSEKLKEMWLDTRSVLGVRSFQVFVAQGVAGTFPWAALAFAAMWLELIGFSHEVTAVLMTCFVVSTSIGGLFGGWLGDRLSIKYPNTGRIILSQISAGLGVPLGAVLLLLLPSDPSTPLLHAAVLIVMGLLISWNMAATNGPIFAEIVPEKSRTNVYALDRAFETLLSSFAPPVVGLLAENLYGYVPPPPGASRLSTDRRNAVALAKALYTATGIPFTMCSAIYSLLYWTYPEDRDRVRAINAQFHSEAQNRLQVFDSTGVKHLPLEDVDDDGEIEYEDERGGNGQEMVRLQTQEGETVRMLPKDNEHGEP</sequence>
<dbReference type="CDD" id="cd17328">
    <property type="entry name" value="MFS_spinster_like"/>
    <property type="match status" value="1"/>
</dbReference>
<evidence type="ECO:0000313" key="10">
    <source>
        <dbReference type="EMBL" id="KAL3694629.1"/>
    </source>
</evidence>
<reference evidence="10 11" key="1">
    <citation type="submission" date="2024-09" db="EMBL/GenBank/DDBJ databases">
        <title>Chromosome-scale assembly of Riccia sorocarpa.</title>
        <authorList>
            <person name="Paukszto L."/>
        </authorList>
    </citation>
    <scope>NUCLEOTIDE SEQUENCE [LARGE SCALE GENOMIC DNA]</scope>
    <source>
        <strain evidence="10">LP-2024</strain>
        <tissue evidence="10">Aerial parts of the thallus</tissue>
    </source>
</reference>
<dbReference type="PANTHER" id="PTHR23505">
    <property type="entry name" value="SPINSTER"/>
    <property type="match status" value="1"/>
</dbReference>
<dbReference type="InterPro" id="IPR036259">
    <property type="entry name" value="MFS_trans_sf"/>
</dbReference>
<feature type="compositionally biased region" description="Basic and acidic residues" evidence="7">
    <location>
        <begin position="511"/>
        <end position="520"/>
    </location>
</feature>
<evidence type="ECO:0000256" key="7">
    <source>
        <dbReference type="SAM" id="MobiDB-lite"/>
    </source>
</evidence>
<dbReference type="EMBL" id="JBJQOH010000003">
    <property type="protein sequence ID" value="KAL3694629.1"/>
    <property type="molecule type" value="Genomic_DNA"/>
</dbReference>
<gene>
    <name evidence="10" type="ORF">R1sor_008280</name>
</gene>
<keyword evidence="2" id="KW-0813">Transport</keyword>
<dbReference type="SUPFAM" id="SSF103473">
    <property type="entry name" value="MFS general substrate transporter"/>
    <property type="match status" value="1"/>
</dbReference>
<name>A0ABD3HV65_9MARC</name>
<comment type="caution">
    <text evidence="10">The sequence shown here is derived from an EMBL/GenBank/DDBJ whole genome shotgun (WGS) entry which is preliminary data.</text>
</comment>
<keyword evidence="11" id="KW-1185">Reference proteome</keyword>
<feature type="compositionally biased region" description="Acidic residues" evidence="7">
    <location>
        <begin position="479"/>
        <end position="488"/>
    </location>
</feature>
<dbReference type="AlphaFoldDB" id="A0ABD3HV65"/>
<evidence type="ECO:0000256" key="6">
    <source>
        <dbReference type="ARBA" id="ARBA00024338"/>
    </source>
</evidence>
<feature type="region of interest" description="Disordered" evidence="7">
    <location>
        <begin position="479"/>
        <end position="520"/>
    </location>
</feature>
<feature type="domain" description="Major facilitator superfamily (MFS) profile" evidence="9">
    <location>
        <begin position="13"/>
        <end position="445"/>
    </location>
</feature>
<accession>A0ABD3HV65</accession>
<feature type="transmembrane region" description="Helical" evidence="8">
    <location>
        <begin position="417"/>
        <end position="438"/>
    </location>
</feature>
<dbReference type="GO" id="GO:0016020">
    <property type="term" value="C:membrane"/>
    <property type="evidence" value="ECO:0007669"/>
    <property type="project" value="UniProtKB-SubCell"/>
</dbReference>
<dbReference type="PROSITE" id="PS50850">
    <property type="entry name" value="MFS"/>
    <property type="match status" value="1"/>
</dbReference>
<feature type="transmembrane region" description="Helical" evidence="8">
    <location>
        <begin position="138"/>
        <end position="160"/>
    </location>
</feature>
<dbReference type="InterPro" id="IPR011701">
    <property type="entry name" value="MFS"/>
</dbReference>
<feature type="transmembrane region" description="Helical" evidence="8">
    <location>
        <begin position="266"/>
        <end position="286"/>
    </location>
</feature>
<comment type="subcellular location">
    <subcellularLocation>
        <location evidence="1">Membrane</location>
        <topology evidence="1">Multi-pass membrane protein</topology>
    </subcellularLocation>
</comment>
<dbReference type="InterPro" id="IPR044770">
    <property type="entry name" value="MFS_spinster-like"/>
</dbReference>
<feature type="transmembrane region" description="Helical" evidence="8">
    <location>
        <begin position="298"/>
        <end position="320"/>
    </location>
</feature>
<organism evidence="10 11">
    <name type="scientific">Riccia sorocarpa</name>
    <dbReference type="NCBI Taxonomy" id="122646"/>
    <lineage>
        <taxon>Eukaryota</taxon>
        <taxon>Viridiplantae</taxon>
        <taxon>Streptophyta</taxon>
        <taxon>Embryophyta</taxon>
        <taxon>Marchantiophyta</taxon>
        <taxon>Marchantiopsida</taxon>
        <taxon>Marchantiidae</taxon>
        <taxon>Marchantiales</taxon>
        <taxon>Ricciaceae</taxon>
        <taxon>Riccia</taxon>
    </lineage>
</organism>
<evidence type="ECO:0000256" key="1">
    <source>
        <dbReference type="ARBA" id="ARBA00004141"/>
    </source>
</evidence>
<comment type="similarity">
    <text evidence="6">Belongs to the major facilitator superfamily. Spinster (TC 2.A.1.49) family.</text>
</comment>
<feature type="transmembrane region" description="Helical" evidence="8">
    <location>
        <begin position="172"/>
        <end position="192"/>
    </location>
</feature>
<feature type="transmembrane region" description="Helical" evidence="8">
    <location>
        <begin position="233"/>
        <end position="254"/>
    </location>
</feature>
<evidence type="ECO:0000256" key="8">
    <source>
        <dbReference type="SAM" id="Phobius"/>
    </source>
</evidence>
<evidence type="ECO:0000313" key="11">
    <source>
        <dbReference type="Proteomes" id="UP001633002"/>
    </source>
</evidence>
<dbReference type="Proteomes" id="UP001633002">
    <property type="component" value="Unassembled WGS sequence"/>
</dbReference>
<evidence type="ECO:0000256" key="2">
    <source>
        <dbReference type="ARBA" id="ARBA00022448"/>
    </source>
</evidence>
<keyword evidence="3 8" id="KW-0812">Transmembrane</keyword>
<evidence type="ECO:0000256" key="4">
    <source>
        <dbReference type="ARBA" id="ARBA00022989"/>
    </source>
</evidence>